<reference evidence="3 4" key="1">
    <citation type="journal article" date="2011" name="Science">
        <title>The Selaginella genome identifies genetic changes associated with the evolution of vascular plants.</title>
        <authorList>
            <person name="Banks J.A."/>
            <person name="Nishiyama T."/>
            <person name="Hasebe M."/>
            <person name="Bowman J.L."/>
            <person name="Gribskov M."/>
            <person name="dePamphilis C."/>
            <person name="Albert V.A."/>
            <person name="Aono N."/>
            <person name="Aoyama T."/>
            <person name="Ambrose B.A."/>
            <person name="Ashton N.W."/>
            <person name="Axtell M.J."/>
            <person name="Barker E."/>
            <person name="Barker M.S."/>
            <person name="Bennetzen J.L."/>
            <person name="Bonawitz N.D."/>
            <person name="Chapple C."/>
            <person name="Cheng C."/>
            <person name="Correa L.G."/>
            <person name="Dacre M."/>
            <person name="DeBarry J."/>
            <person name="Dreyer I."/>
            <person name="Elias M."/>
            <person name="Engstrom E.M."/>
            <person name="Estelle M."/>
            <person name="Feng L."/>
            <person name="Finet C."/>
            <person name="Floyd S.K."/>
            <person name="Frommer W.B."/>
            <person name="Fujita T."/>
            <person name="Gramzow L."/>
            <person name="Gutensohn M."/>
            <person name="Harholt J."/>
            <person name="Hattori M."/>
            <person name="Heyl A."/>
            <person name="Hirai T."/>
            <person name="Hiwatashi Y."/>
            <person name="Ishikawa M."/>
            <person name="Iwata M."/>
            <person name="Karol K.G."/>
            <person name="Koehler B."/>
            <person name="Kolukisaoglu U."/>
            <person name="Kubo M."/>
            <person name="Kurata T."/>
            <person name="Lalonde S."/>
            <person name="Li K."/>
            <person name="Li Y."/>
            <person name="Litt A."/>
            <person name="Lyons E."/>
            <person name="Manning G."/>
            <person name="Maruyama T."/>
            <person name="Michael T.P."/>
            <person name="Mikami K."/>
            <person name="Miyazaki S."/>
            <person name="Morinaga S."/>
            <person name="Murata T."/>
            <person name="Mueller-Roeber B."/>
            <person name="Nelson D.R."/>
            <person name="Obara M."/>
            <person name="Oguri Y."/>
            <person name="Olmstead R.G."/>
            <person name="Onodera N."/>
            <person name="Petersen B.L."/>
            <person name="Pils B."/>
            <person name="Prigge M."/>
            <person name="Rensing S.A."/>
            <person name="Riano-Pachon D.M."/>
            <person name="Roberts A.W."/>
            <person name="Sato Y."/>
            <person name="Scheller H.V."/>
            <person name="Schulz B."/>
            <person name="Schulz C."/>
            <person name="Shakirov E.V."/>
            <person name="Shibagaki N."/>
            <person name="Shinohara N."/>
            <person name="Shippen D.E."/>
            <person name="Soerensen I."/>
            <person name="Sotooka R."/>
            <person name="Sugimoto N."/>
            <person name="Sugita M."/>
            <person name="Sumikawa N."/>
            <person name="Tanurdzic M."/>
            <person name="Theissen G."/>
            <person name="Ulvskov P."/>
            <person name="Wakazuki S."/>
            <person name="Weng J.K."/>
            <person name="Willats W.W."/>
            <person name="Wipf D."/>
            <person name="Wolf P.G."/>
            <person name="Yang L."/>
            <person name="Zimmer A.D."/>
            <person name="Zhu Q."/>
            <person name="Mitros T."/>
            <person name="Hellsten U."/>
            <person name="Loque D."/>
            <person name="Otillar R."/>
            <person name="Salamov A."/>
            <person name="Schmutz J."/>
            <person name="Shapiro H."/>
            <person name="Lindquist E."/>
            <person name="Lucas S."/>
            <person name="Rokhsar D."/>
            <person name="Grigoriev I.V."/>
        </authorList>
    </citation>
    <scope>NUCLEOTIDE SEQUENCE [LARGE SCALE GENOMIC DNA]</scope>
</reference>
<dbReference type="Pfam" id="PF08238">
    <property type="entry name" value="Sel1"/>
    <property type="match status" value="5"/>
</dbReference>
<feature type="non-terminal residue" evidence="3">
    <location>
        <position position="288"/>
    </location>
</feature>
<dbReference type="SUPFAM" id="SSF81383">
    <property type="entry name" value="F-box domain"/>
    <property type="match status" value="1"/>
</dbReference>
<dbReference type="STRING" id="88036.D8SWN3"/>
<evidence type="ECO:0000313" key="4">
    <source>
        <dbReference type="Proteomes" id="UP000001514"/>
    </source>
</evidence>
<sequence length="288" mass="31415">AQQQPSSRGASLVKQQAREQGQEDVDFSQLPFDVLRRISGGFSLPNLWAASMVCKSWYQALSSLREAVTFVKWGKMYKHGRGGVPQDTGMALDSFLKGAARGCAAAMIDAGLLLWEQGRREEGIQWYRKAAELGDAAGQCNLGLALLQEPVDASEAVKWFQRASDAGHVRAQYSLALCLQQGRGVEPNPGKAARWYLRAAEGGSSRAMYNTALCFLSGEGFARNYHHARHWMRRAALAGHRKAQFEHGLTLFAEGDGGLALAFLELATRAGETAAIHIRDALVQQLPA</sequence>
<dbReference type="PANTHER" id="PTHR45088">
    <property type="entry name" value="OSJNBA0022H21.17 PROTEIN"/>
    <property type="match status" value="1"/>
</dbReference>
<dbReference type="InterPro" id="IPR053301">
    <property type="entry name" value="F-box_motif"/>
</dbReference>
<dbReference type="Pfam" id="PF00646">
    <property type="entry name" value="F-box"/>
    <property type="match status" value="1"/>
</dbReference>
<feature type="region of interest" description="Disordered" evidence="1">
    <location>
        <begin position="1"/>
        <end position="24"/>
    </location>
</feature>
<evidence type="ECO:0000256" key="1">
    <source>
        <dbReference type="SAM" id="MobiDB-lite"/>
    </source>
</evidence>
<proteinExistence type="predicted"/>
<dbReference type="OrthoDB" id="272077at2759"/>
<protein>
    <recommendedName>
        <fullName evidence="2">F-box domain-containing protein</fullName>
    </recommendedName>
</protein>
<dbReference type="OMA" id="VMLLADN"/>
<dbReference type="InterPro" id="IPR011990">
    <property type="entry name" value="TPR-like_helical_dom_sf"/>
</dbReference>
<evidence type="ECO:0000313" key="3">
    <source>
        <dbReference type="EMBL" id="EFJ11124.1"/>
    </source>
</evidence>
<keyword evidence="4" id="KW-1185">Reference proteome</keyword>
<dbReference type="SMART" id="SM00671">
    <property type="entry name" value="SEL1"/>
    <property type="match status" value="5"/>
</dbReference>
<dbReference type="AlphaFoldDB" id="D8SWN3"/>
<dbReference type="SUPFAM" id="SSF81901">
    <property type="entry name" value="HCP-like"/>
    <property type="match status" value="1"/>
</dbReference>
<dbReference type="KEGG" id="smo:SELMODRAFT_46102"/>
<dbReference type="PROSITE" id="PS50181">
    <property type="entry name" value="FBOX"/>
    <property type="match status" value="1"/>
</dbReference>
<dbReference type="InterPro" id="IPR036047">
    <property type="entry name" value="F-box-like_dom_sf"/>
</dbReference>
<organism evidence="4">
    <name type="scientific">Selaginella moellendorffii</name>
    <name type="common">Spikemoss</name>
    <dbReference type="NCBI Taxonomy" id="88036"/>
    <lineage>
        <taxon>Eukaryota</taxon>
        <taxon>Viridiplantae</taxon>
        <taxon>Streptophyta</taxon>
        <taxon>Embryophyta</taxon>
        <taxon>Tracheophyta</taxon>
        <taxon>Lycopodiopsida</taxon>
        <taxon>Selaginellales</taxon>
        <taxon>Selaginellaceae</taxon>
        <taxon>Selaginella</taxon>
    </lineage>
</organism>
<feature type="non-terminal residue" evidence="3">
    <location>
        <position position="1"/>
    </location>
</feature>
<dbReference type="EMBL" id="GL377649">
    <property type="protein sequence ID" value="EFJ11124.1"/>
    <property type="molecule type" value="Genomic_DNA"/>
</dbReference>
<accession>D8SWN3</accession>
<gene>
    <name evidence="3" type="ORF">SELMODRAFT_46102</name>
</gene>
<dbReference type="InterPro" id="IPR001810">
    <property type="entry name" value="F-box_dom"/>
</dbReference>
<dbReference type="HOGENOM" id="CLU_073713_0_0_1"/>
<dbReference type="InterPro" id="IPR006597">
    <property type="entry name" value="Sel1-like"/>
</dbReference>
<evidence type="ECO:0000259" key="2">
    <source>
        <dbReference type="PROSITE" id="PS50181"/>
    </source>
</evidence>
<dbReference type="Proteomes" id="UP000001514">
    <property type="component" value="Unassembled WGS sequence"/>
</dbReference>
<dbReference type="PANTHER" id="PTHR45088:SF1">
    <property type="entry name" value="OS04G0476000 PROTEIN"/>
    <property type="match status" value="1"/>
</dbReference>
<feature type="domain" description="F-box" evidence="2">
    <location>
        <begin position="24"/>
        <end position="76"/>
    </location>
</feature>
<dbReference type="eggNOG" id="KOG1550">
    <property type="taxonomic scope" value="Eukaryota"/>
</dbReference>
<dbReference type="Gene3D" id="1.25.40.10">
    <property type="entry name" value="Tetratricopeptide repeat domain"/>
    <property type="match status" value="2"/>
</dbReference>
<dbReference type="InParanoid" id="D8SWN3"/>
<dbReference type="Gramene" id="EFJ11124">
    <property type="protein sequence ID" value="EFJ11124"/>
    <property type="gene ID" value="SELMODRAFT_46102"/>
</dbReference>
<name>D8SWN3_SELML</name>
<dbReference type="FunCoup" id="D8SWN3">
    <property type="interactions" value="1216"/>
</dbReference>